<dbReference type="GO" id="GO:0016020">
    <property type="term" value="C:membrane"/>
    <property type="evidence" value="ECO:0007669"/>
    <property type="project" value="UniProtKB-SubCell"/>
</dbReference>
<evidence type="ECO:0000256" key="10">
    <source>
        <dbReference type="ARBA" id="ARBA00023209"/>
    </source>
</evidence>
<dbReference type="SUPFAM" id="SSF69593">
    <property type="entry name" value="Glycerol-3-phosphate (1)-acyltransferase"/>
    <property type="match status" value="1"/>
</dbReference>
<evidence type="ECO:0000256" key="12">
    <source>
        <dbReference type="ARBA" id="ARBA00023315"/>
    </source>
</evidence>
<dbReference type="InterPro" id="IPR045252">
    <property type="entry name" value="LPCAT1-like"/>
</dbReference>
<dbReference type="Pfam" id="PF01553">
    <property type="entry name" value="Acyltransferase"/>
    <property type="match status" value="1"/>
</dbReference>
<dbReference type="CDD" id="cd07991">
    <property type="entry name" value="LPLAT_LPCAT1-like"/>
    <property type="match status" value="1"/>
</dbReference>
<evidence type="ECO:0000256" key="1">
    <source>
        <dbReference type="ARBA" id="ARBA00004370"/>
    </source>
</evidence>
<feature type="region of interest" description="Disordered" evidence="14">
    <location>
        <begin position="1"/>
        <end position="20"/>
    </location>
</feature>
<keyword evidence="5" id="KW-0808">Transferase</keyword>
<dbReference type="GO" id="GO:0008654">
    <property type="term" value="P:phospholipid biosynthetic process"/>
    <property type="evidence" value="ECO:0007669"/>
    <property type="project" value="UniProtKB-KW"/>
</dbReference>
<keyword evidence="7 15" id="KW-1133">Transmembrane helix</keyword>
<evidence type="ECO:0000256" key="14">
    <source>
        <dbReference type="SAM" id="MobiDB-lite"/>
    </source>
</evidence>
<comment type="pathway">
    <text evidence="2">Lipid metabolism.</text>
</comment>
<dbReference type="GO" id="GO:0005783">
    <property type="term" value="C:endoplasmic reticulum"/>
    <property type="evidence" value="ECO:0007669"/>
    <property type="project" value="TreeGrafter"/>
</dbReference>
<dbReference type="EMBL" id="HACA01018374">
    <property type="protein sequence ID" value="CDW35735.1"/>
    <property type="molecule type" value="Transcribed_RNA"/>
</dbReference>
<comment type="pathway">
    <text evidence="13">Phospholipid metabolism.</text>
</comment>
<sequence length="351" mass="39327">MSPNSASEGRSMESNEIGGHCSSTLSNGPERVGVEQGSPFSNEIHLKLMDKIALALGTLFLVPIRGLLVLASLGLGWLVAKIGLYGLTGEDIEGRARKGWRRTLLSYYGIIAKMVFWSAGFQISVKGEQASRSEAPILVGAPHSSFLEGVIIVMCGSSPVSRHENRHAILISSIQLFFQTIFVDRRKSDSRKETMEMIRKRSLDPDNDYTQLFLCPEGTNTNRKVLIRFKVGAFAPGVPVQPVLIRYPGYDRIDAITWTYNQSHSYAYSVWLLLARPINRVEVEFLPVYHPSQEEKDSAELYAKNVQKIMANKLGIRATDITYSKYYEEYVNGYELQNSTNNNSSSMKKEI</sequence>
<dbReference type="GO" id="GO:0042171">
    <property type="term" value="F:lysophosphatidic acid acyltransferase activity"/>
    <property type="evidence" value="ECO:0007669"/>
    <property type="project" value="TreeGrafter"/>
</dbReference>
<evidence type="ECO:0000256" key="5">
    <source>
        <dbReference type="ARBA" id="ARBA00022679"/>
    </source>
</evidence>
<evidence type="ECO:0000313" key="17">
    <source>
        <dbReference type="EMBL" id="CDW35735.1"/>
    </source>
</evidence>
<evidence type="ECO:0000256" key="8">
    <source>
        <dbReference type="ARBA" id="ARBA00023098"/>
    </source>
</evidence>
<dbReference type="GO" id="GO:0008374">
    <property type="term" value="F:O-acyltransferase activity"/>
    <property type="evidence" value="ECO:0007669"/>
    <property type="project" value="InterPro"/>
</dbReference>
<proteinExistence type="inferred from homology"/>
<name>A0A0K2UCE9_LEPSM</name>
<feature type="transmembrane region" description="Helical" evidence="15">
    <location>
        <begin position="105"/>
        <end position="125"/>
    </location>
</feature>
<reference evidence="17" key="1">
    <citation type="submission" date="2014-05" db="EMBL/GenBank/DDBJ databases">
        <authorList>
            <person name="Chronopoulou M."/>
        </authorList>
    </citation>
    <scope>NUCLEOTIDE SEQUENCE</scope>
    <source>
        <tissue evidence="17">Whole organism</tissue>
    </source>
</reference>
<feature type="compositionally biased region" description="Polar residues" evidence="14">
    <location>
        <begin position="1"/>
        <end position="14"/>
    </location>
</feature>
<evidence type="ECO:0000256" key="3">
    <source>
        <dbReference type="ARBA" id="ARBA00008655"/>
    </source>
</evidence>
<evidence type="ECO:0000256" key="15">
    <source>
        <dbReference type="SAM" id="Phobius"/>
    </source>
</evidence>
<evidence type="ECO:0000256" key="6">
    <source>
        <dbReference type="ARBA" id="ARBA00022692"/>
    </source>
</evidence>
<keyword evidence="10" id="KW-0594">Phospholipid biosynthesis</keyword>
<keyword evidence="4" id="KW-0444">Lipid biosynthesis</keyword>
<dbReference type="OrthoDB" id="272512at2759"/>
<keyword evidence="8" id="KW-0443">Lipid metabolism</keyword>
<dbReference type="SMART" id="SM00563">
    <property type="entry name" value="PlsC"/>
    <property type="match status" value="1"/>
</dbReference>
<accession>A0A0K2UCE9</accession>
<dbReference type="InterPro" id="IPR002123">
    <property type="entry name" value="Plipid/glycerol_acylTrfase"/>
</dbReference>
<evidence type="ECO:0000256" key="11">
    <source>
        <dbReference type="ARBA" id="ARBA00023264"/>
    </source>
</evidence>
<evidence type="ECO:0000256" key="7">
    <source>
        <dbReference type="ARBA" id="ARBA00022989"/>
    </source>
</evidence>
<comment type="subcellular location">
    <subcellularLocation>
        <location evidence="1">Membrane</location>
    </subcellularLocation>
</comment>
<evidence type="ECO:0000256" key="13">
    <source>
        <dbReference type="ARBA" id="ARBA00025707"/>
    </source>
</evidence>
<evidence type="ECO:0000256" key="9">
    <source>
        <dbReference type="ARBA" id="ARBA00023136"/>
    </source>
</evidence>
<dbReference type="AlphaFoldDB" id="A0A0K2UCE9"/>
<feature type="transmembrane region" description="Helical" evidence="15">
    <location>
        <begin position="52"/>
        <end position="80"/>
    </location>
</feature>
<feature type="domain" description="Phospholipid/glycerol acyltransferase" evidence="16">
    <location>
        <begin position="137"/>
        <end position="248"/>
    </location>
</feature>
<dbReference type="PANTHER" id="PTHR23063:SF52">
    <property type="entry name" value="LYSOPHOSPHATIDYLCHOLINE ACYLTRANSFERASE"/>
    <property type="match status" value="1"/>
</dbReference>
<evidence type="ECO:0000256" key="2">
    <source>
        <dbReference type="ARBA" id="ARBA00005189"/>
    </source>
</evidence>
<protein>
    <recommendedName>
        <fullName evidence="16">Phospholipid/glycerol acyltransferase domain-containing protein</fullName>
    </recommendedName>
</protein>
<keyword evidence="11" id="KW-1208">Phospholipid metabolism</keyword>
<dbReference type="PANTHER" id="PTHR23063">
    <property type="entry name" value="PHOSPHOLIPID ACYLTRANSFERASE"/>
    <property type="match status" value="1"/>
</dbReference>
<evidence type="ECO:0000259" key="16">
    <source>
        <dbReference type="SMART" id="SM00563"/>
    </source>
</evidence>
<keyword evidence="12" id="KW-0012">Acyltransferase</keyword>
<evidence type="ECO:0000256" key="4">
    <source>
        <dbReference type="ARBA" id="ARBA00022516"/>
    </source>
</evidence>
<dbReference type="EMBL" id="HACA01018373">
    <property type="protein sequence ID" value="CDW35734.1"/>
    <property type="molecule type" value="Transcribed_RNA"/>
</dbReference>
<keyword evidence="6 15" id="KW-0812">Transmembrane</keyword>
<comment type="similarity">
    <text evidence="3">Belongs to the 1-acyl-sn-glycerol-3-phosphate acyltransferase family.</text>
</comment>
<keyword evidence="9 15" id="KW-0472">Membrane</keyword>
<organism evidence="17">
    <name type="scientific">Lepeophtheirus salmonis</name>
    <name type="common">Salmon louse</name>
    <name type="synonym">Caligus salmonis</name>
    <dbReference type="NCBI Taxonomy" id="72036"/>
    <lineage>
        <taxon>Eukaryota</taxon>
        <taxon>Metazoa</taxon>
        <taxon>Ecdysozoa</taxon>
        <taxon>Arthropoda</taxon>
        <taxon>Crustacea</taxon>
        <taxon>Multicrustacea</taxon>
        <taxon>Hexanauplia</taxon>
        <taxon>Copepoda</taxon>
        <taxon>Siphonostomatoida</taxon>
        <taxon>Caligidae</taxon>
        <taxon>Lepeophtheirus</taxon>
    </lineage>
</organism>